<dbReference type="GO" id="GO:0050661">
    <property type="term" value="F:NADP binding"/>
    <property type="evidence" value="ECO:0007669"/>
    <property type="project" value="InterPro"/>
</dbReference>
<evidence type="ECO:0000256" key="2">
    <source>
        <dbReference type="ARBA" id="ARBA00022630"/>
    </source>
</evidence>
<name>A0A6A6UV25_9PLEO</name>
<protein>
    <submittedName>
        <fullName evidence="5">FAD/NAD(P)-binding domain-containing protein</fullName>
    </submittedName>
</protein>
<dbReference type="GO" id="GO:0050660">
    <property type="term" value="F:flavin adenine dinucleotide binding"/>
    <property type="evidence" value="ECO:0007669"/>
    <property type="project" value="InterPro"/>
</dbReference>
<dbReference type="InterPro" id="IPR051209">
    <property type="entry name" value="FAD-bind_Monooxygenase_sf"/>
</dbReference>
<dbReference type="InterPro" id="IPR036188">
    <property type="entry name" value="FAD/NAD-bd_sf"/>
</dbReference>
<keyword evidence="2" id="KW-0285">Flavoprotein</keyword>
<evidence type="ECO:0000313" key="6">
    <source>
        <dbReference type="Proteomes" id="UP000799440"/>
    </source>
</evidence>
<accession>A0A6A6UV25</accession>
<keyword evidence="3" id="KW-0274">FAD</keyword>
<comment type="similarity">
    <text evidence="1">Belongs to the FAD-binding monooxygenase family.</text>
</comment>
<dbReference type="AlphaFoldDB" id="A0A6A6UV25"/>
<dbReference type="PANTHER" id="PTHR42877">
    <property type="entry name" value="L-ORNITHINE N(5)-MONOOXYGENASE-RELATED"/>
    <property type="match status" value="1"/>
</dbReference>
<evidence type="ECO:0000256" key="4">
    <source>
        <dbReference type="ARBA" id="ARBA00023002"/>
    </source>
</evidence>
<evidence type="ECO:0000313" key="5">
    <source>
        <dbReference type="EMBL" id="KAF2742122.1"/>
    </source>
</evidence>
<keyword evidence="6" id="KW-1185">Reference proteome</keyword>
<evidence type="ECO:0000256" key="3">
    <source>
        <dbReference type="ARBA" id="ARBA00022827"/>
    </source>
</evidence>
<sequence length="550" mass="62083">MDAVMVVSGVLMGIKLREAFGDTLDFWIFEKNEDVGGTWFENRYPGCACDVPSHVYQYSFCPNPYWSKVYCNSSEIQAYIRAVAYHYGIDKYISYKSPVNKAVWDEVNSKWIVSVEGHGDLECDILFNGTGILNNYSYPKVKGLDRFKGPTLHTAAWDDSVDLAGKRVAIIGAGASAIQTLPAIVDNVDHVDIYIRTPSWITSPMGNHLKDGDLTYSREEQLKFRDDPDYSLNVRKKMEHGFNVMYKAFVKESEQQQILHQKIKEHMKEKIADPELQEKVIPKFEVGCRRVNPGFPYLEALQRPNVTPVFDPIDEVTAKGVVAGGKARDVDVLITATGFDTSFRPRFPIVGRGGRDLQDMWRDSPEAYFGLAVHGFPNYLVFLGPNSPVAGGSLMGVIEAKADFFSRLIGKMIDEQAVTFEEAMEKMVWTGACRSWYKGEDGKVRALWPGSVVHYREQLEANHWEHFDWKYRGNRFAFWGQGFSKRETSGEEEPDLAYYFKKADPLPLEAYYLAAKGNPNKPKVSSSFSRNLESEVASLSVDSDSDGSLV</sequence>
<dbReference type="EMBL" id="MU006614">
    <property type="protein sequence ID" value="KAF2742122.1"/>
    <property type="molecule type" value="Genomic_DNA"/>
</dbReference>
<dbReference type="PANTHER" id="PTHR42877:SF1">
    <property type="entry name" value="FAD-BINDING MONOOXYGENASE STCW"/>
    <property type="match status" value="1"/>
</dbReference>
<dbReference type="Proteomes" id="UP000799440">
    <property type="component" value="Unassembled WGS sequence"/>
</dbReference>
<gene>
    <name evidence="5" type="ORF">M011DRAFT_497685</name>
</gene>
<dbReference type="SUPFAM" id="SSF51905">
    <property type="entry name" value="FAD/NAD(P)-binding domain"/>
    <property type="match status" value="3"/>
</dbReference>
<evidence type="ECO:0000256" key="1">
    <source>
        <dbReference type="ARBA" id="ARBA00010139"/>
    </source>
</evidence>
<dbReference type="Gene3D" id="3.50.50.60">
    <property type="entry name" value="FAD/NAD(P)-binding domain"/>
    <property type="match status" value="2"/>
</dbReference>
<dbReference type="InterPro" id="IPR020946">
    <property type="entry name" value="Flavin_mOase-like"/>
</dbReference>
<dbReference type="OrthoDB" id="74360at2759"/>
<reference evidence="5" key="1">
    <citation type="journal article" date="2020" name="Stud. Mycol.">
        <title>101 Dothideomycetes genomes: a test case for predicting lifestyles and emergence of pathogens.</title>
        <authorList>
            <person name="Haridas S."/>
            <person name="Albert R."/>
            <person name="Binder M."/>
            <person name="Bloem J."/>
            <person name="Labutti K."/>
            <person name="Salamov A."/>
            <person name="Andreopoulos B."/>
            <person name="Baker S."/>
            <person name="Barry K."/>
            <person name="Bills G."/>
            <person name="Bluhm B."/>
            <person name="Cannon C."/>
            <person name="Castanera R."/>
            <person name="Culley D."/>
            <person name="Daum C."/>
            <person name="Ezra D."/>
            <person name="Gonzalez J."/>
            <person name="Henrissat B."/>
            <person name="Kuo A."/>
            <person name="Liang C."/>
            <person name="Lipzen A."/>
            <person name="Lutzoni F."/>
            <person name="Magnuson J."/>
            <person name="Mondo S."/>
            <person name="Nolan M."/>
            <person name="Ohm R."/>
            <person name="Pangilinan J."/>
            <person name="Park H.-J."/>
            <person name="Ramirez L."/>
            <person name="Alfaro M."/>
            <person name="Sun H."/>
            <person name="Tritt A."/>
            <person name="Yoshinaga Y."/>
            <person name="Zwiers L.-H."/>
            <person name="Turgeon B."/>
            <person name="Goodwin S."/>
            <person name="Spatafora J."/>
            <person name="Crous P."/>
            <person name="Grigoriev I."/>
        </authorList>
    </citation>
    <scope>NUCLEOTIDE SEQUENCE</scope>
    <source>
        <strain evidence="5">CBS 119925</strain>
    </source>
</reference>
<organism evidence="5 6">
    <name type="scientific">Sporormia fimetaria CBS 119925</name>
    <dbReference type="NCBI Taxonomy" id="1340428"/>
    <lineage>
        <taxon>Eukaryota</taxon>
        <taxon>Fungi</taxon>
        <taxon>Dikarya</taxon>
        <taxon>Ascomycota</taxon>
        <taxon>Pezizomycotina</taxon>
        <taxon>Dothideomycetes</taxon>
        <taxon>Pleosporomycetidae</taxon>
        <taxon>Pleosporales</taxon>
        <taxon>Sporormiaceae</taxon>
        <taxon>Sporormia</taxon>
    </lineage>
</organism>
<dbReference type="Pfam" id="PF00743">
    <property type="entry name" value="FMO-like"/>
    <property type="match status" value="1"/>
</dbReference>
<keyword evidence="4" id="KW-0560">Oxidoreductase</keyword>
<proteinExistence type="inferred from homology"/>
<dbReference type="GO" id="GO:0004499">
    <property type="term" value="F:N,N-dimethylaniline monooxygenase activity"/>
    <property type="evidence" value="ECO:0007669"/>
    <property type="project" value="InterPro"/>
</dbReference>